<feature type="domain" description="C2" evidence="3">
    <location>
        <begin position="1"/>
        <end position="119"/>
    </location>
</feature>
<evidence type="ECO:0000259" key="3">
    <source>
        <dbReference type="PROSITE" id="PS50004"/>
    </source>
</evidence>
<evidence type="ECO:0000313" key="4">
    <source>
        <dbReference type="EMBL" id="KAA8518909.1"/>
    </source>
</evidence>
<dbReference type="OrthoDB" id="419768at2759"/>
<dbReference type="PANTHER" id="PTHR46502:SF18">
    <property type="entry name" value="C2 DOMAIN-CONTAINING PROTEIN"/>
    <property type="match status" value="1"/>
</dbReference>
<dbReference type="Proteomes" id="UP000325577">
    <property type="component" value="Linkage Group LG7"/>
</dbReference>
<dbReference type="EMBL" id="CM018050">
    <property type="protein sequence ID" value="KAA8518909.1"/>
    <property type="molecule type" value="Genomic_DNA"/>
</dbReference>
<dbReference type="Pfam" id="PF00168">
    <property type="entry name" value="C2"/>
    <property type="match status" value="1"/>
</dbReference>
<evidence type="ECO:0000313" key="5">
    <source>
        <dbReference type="Proteomes" id="UP000325577"/>
    </source>
</evidence>
<keyword evidence="5" id="KW-1185">Reference proteome</keyword>
<dbReference type="AlphaFoldDB" id="A0A5J4ZLV1"/>
<sequence>MGSGILEVLLVDAQGIKENEFLGCFSCLNPCKGAMIDPYVVIHYGNQKRSSCVAQGKGKKLLWNETLKFDVEYPGGEDDTYKLIFRMMDKHKLSEDDYVGETKIYVKDVVSTGMESGKAKLEARKYRVVQQNKTYNGEISVAITFTRNE</sequence>
<dbReference type="PANTHER" id="PTHR46502">
    <property type="entry name" value="C2 DOMAIN-CONTAINING"/>
    <property type="match status" value="1"/>
</dbReference>
<keyword evidence="2" id="KW-0106">Calcium</keyword>
<protein>
    <recommendedName>
        <fullName evidence="3">C2 domain-containing protein</fullName>
    </recommendedName>
</protein>
<dbReference type="GO" id="GO:0046872">
    <property type="term" value="F:metal ion binding"/>
    <property type="evidence" value="ECO:0007669"/>
    <property type="project" value="UniProtKB-KW"/>
</dbReference>
<dbReference type="PROSITE" id="PS50004">
    <property type="entry name" value="C2"/>
    <property type="match status" value="1"/>
</dbReference>
<dbReference type="InterPro" id="IPR035892">
    <property type="entry name" value="C2_domain_sf"/>
</dbReference>
<name>A0A5J4ZLV1_9ASTE</name>
<reference evidence="4 5" key="1">
    <citation type="submission" date="2019-09" db="EMBL/GenBank/DDBJ databases">
        <title>A chromosome-level genome assembly of the Chinese tupelo Nyssa sinensis.</title>
        <authorList>
            <person name="Yang X."/>
            <person name="Kang M."/>
            <person name="Yang Y."/>
            <person name="Xiong H."/>
            <person name="Wang M."/>
            <person name="Zhang Z."/>
            <person name="Wang Z."/>
            <person name="Wu H."/>
            <person name="Ma T."/>
            <person name="Liu J."/>
            <person name="Xi Z."/>
        </authorList>
    </citation>
    <scope>NUCLEOTIDE SEQUENCE [LARGE SCALE GENOMIC DNA]</scope>
    <source>
        <strain evidence="4">J267</strain>
        <tissue evidence="4">Leaf</tissue>
    </source>
</reference>
<evidence type="ECO:0000256" key="1">
    <source>
        <dbReference type="ARBA" id="ARBA00022723"/>
    </source>
</evidence>
<accession>A0A5J4ZLV1</accession>
<dbReference type="Gene3D" id="2.60.40.150">
    <property type="entry name" value="C2 domain"/>
    <property type="match status" value="1"/>
</dbReference>
<keyword evidence="1" id="KW-0479">Metal-binding</keyword>
<organism evidence="4 5">
    <name type="scientific">Nyssa sinensis</name>
    <dbReference type="NCBI Taxonomy" id="561372"/>
    <lineage>
        <taxon>Eukaryota</taxon>
        <taxon>Viridiplantae</taxon>
        <taxon>Streptophyta</taxon>
        <taxon>Embryophyta</taxon>
        <taxon>Tracheophyta</taxon>
        <taxon>Spermatophyta</taxon>
        <taxon>Magnoliopsida</taxon>
        <taxon>eudicotyledons</taxon>
        <taxon>Gunneridae</taxon>
        <taxon>Pentapetalae</taxon>
        <taxon>asterids</taxon>
        <taxon>Cornales</taxon>
        <taxon>Nyssaceae</taxon>
        <taxon>Nyssa</taxon>
    </lineage>
</organism>
<proteinExistence type="predicted"/>
<dbReference type="InterPro" id="IPR000008">
    <property type="entry name" value="C2_dom"/>
</dbReference>
<evidence type="ECO:0000256" key="2">
    <source>
        <dbReference type="ARBA" id="ARBA00022837"/>
    </source>
</evidence>
<dbReference type="SMART" id="SM00239">
    <property type="entry name" value="C2"/>
    <property type="match status" value="1"/>
</dbReference>
<gene>
    <name evidence="4" type="ORF">F0562_016317</name>
</gene>
<dbReference type="SUPFAM" id="SSF49562">
    <property type="entry name" value="C2 domain (Calcium/lipid-binding domain, CaLB)"/>
    <property type="match status" value="1"/>
</dbReference>